<dbReference type="InterPro" id="IPR008538">
    <property type="entry name" value="Uma2"/>
</dbReference>
<accession>A0A4U1JEW6</accession>
<dbReference type="Gene3D" id="3.90.1570.10">
    <property type="entry name" value="tt1808, chain A"/>
    <property type="match status" value="1"/>
</dbReference>
<dbReference type="InterPro" id="IPR011335">
    <property type="entry name" value="Restrct_endonuc-II-like"/>
</dbReference>
<dbReference type="AlphaFoldDB" id="A0A4U1JEW6"/>
<reference evidence="2 3" key="1">
    <citation type="submission" date="2019-04" db="EMBL/GenBank/DDBJ databases">
        <authorList>
            <person name="Li Y."/>
            <person name="Wang J."/>
        </authorList>
    </citation>
    <scope>NUCLEOTIDE SEQUENCE [LARGE SCALE GENOMIC DNA]</scope>
    <source>
        <strain evidence="2 3">DSM 14668</strain>
    </source>
</reference>
<dbReference type="Pfam" id="PF05685">
    <property type="entry name" value="Uma2"/>
    <property type="match status" value="1"/>
</dbReference>
<evidence type="ECO:0000259" key="1">
    <source>
        <dbReference type="Pfam" id="PF05685"/>
    </source>
</evidence>
<keyword evidence="2" id="KW-0540">Nuclease</keyword>
<keyword evidence="2" id="KW-0378">Hydrolase</keyword>
<dbReference type="PANTHER" id="PTHR36558:SF1">
    <property type="entry name" value="RESTRICTION ENDONUCLEASE DOMAIN-CONTAINING PROTEIN-RELATED"/>
    <property type="match status" value="1"/>
</dbReference>
<dbReference type="Proteomes" id="UP000309215">
    <property type="component" value="Unassembled WGS sequence"/>
</dbReference>
<evidence type="ECO:0000313" key="3">
    <source>
        <dbReference type="Proteomes" id="UP000309215"/>
    </source>
</evidence>
<dbReference type="InterPro" id="IPR012296">
    <property type="entry name" value="Nuclease_put_TT1808"/>
</dbReference>
<proteinExistence type="predicted"/>
<dbReference type="SUPFAM" id="SSF52980">
    <property type="entry name" value="Restriction endonuclease-like"/>
    <property type="match status" value="1"/>
</dbReference>
<dbReference type="EMBL" id="SSMQ01000009">
    <property type="protein sequence ID" value="TKD09717.1"/>
    <property type="molecule type" value="Genomic_DNA"/>
</dbReference>
<dbReference type="PANTHER" id="PTHR36558">
    <property type="entry name" value="GLR1098 PROTEIN"/>
    <property type="match status" value="1"/>
</dbReference>
<evidence type="ECO:0000313" key="2">
    <source>
        <dbReference type="EMBL" id="TKD09717.1"/>
    </source>
</evidence>
<sequence length="190" mass="21767">MNEPAHKLKYTFAEYVAYDEASEIKHEYVDGEIFAMAGSTARHSLLTTGMSSALSQALRDRGCRVFSPDMRIRVQETGLATYPDVSVVCGKLEFDPESSTTLTNPLLIAEVLSPSTEKYDRRQKFNHYRRIPTLREYLLVSQDERHIAHYTRNEDDTWTLRDVRLSQPLALRTLGVTLSLDDIYRGVFDD</sequence>
<dbReference type="OrthoDB" id="5503005at2"/>
<comment type="caution">
    <text evidence="2">The sequence shown here is derived from an EMBL/GenBank/DDBJ whole genome shotgun (WGS) entry which is preliminary data.</text>
</comment>
<dbReference type="RefSeq" id="WP_136928940.1">
    <property type="nucleotide sequence ID" value="NZ_SSMQ01000009.1"/>
</dbReference>
<dbReference type="CDD" id="cd06260">
    <property type="entry name" value="DUF820-like"/>
    <property type="match status" value="1"/>
</dbReference>
<feature type="domain" description="Putative restriction endonuclease" evidence="1">
    <location>
        <begin position="13"/>
        <end position="178"/>
    </location>
</feature>
<protein>
    <submittedName>
        <fullName evidence="2">Uma2 family endonuclease</fullName>
    </submittedName>
</protein>
<keyword evidence="2" id="KW-0255">Endonuclease</keyword>
<name>A0A4U1JEW6_9BACT</name>
<gene>
    <name evidence="2" type="ORF">E8A74_11125</name>
</gene>
<dbReference type="GO" id="GO:0004519">
    <property type="term" value="F:endonuclease activity"/>
    <property type="evidence" value="ECO:0007669"/>
    <property type="project" value="UniProtKB-KW"/>
</dbReference>
<keyword evidence="3" id="KW-1185">Reference proteome</keyword>
<organism evidence="2 3">
    <name type="scientific">Polyangium fumosum</name>
    <dbReference type="NCBI Taxonomy" id="889272"/>
    <lineage>
        <taxon>Bacteria</taxon>
        <taxon>Pseudomonadati</taxon>
        <taxon>Myxococcota</taxon>
        <taxon>Polyangia</taxon>
        <taxon>Polyangiales</taxon>
        <taxon>Polyangiaceae</taxon>
        <taxon>Polyangium</taxon>
    </lineage>
</organism>